<dbReference type="AlphaFoldDB" id="A0A3P6GY45"/>
<evidence type="ECO:0000313" key="1">
    <source>
        <dbReference type="EMBL" id="VDD60792.1"/>
    </source>
</evidence>
<organism evidence="1">
    <name type="scientific">Brassica oleracea</name>
    <name type="common">Wild cabbage</name>
    <dbReference type="NCBI Taxonomy" id="3712"/>
    <lineage>
        <taxon>Eukaryota</taxon>
        <taxon>Viridiplantae</taxon>
        <taxon>Streptophyta</taxon>
        <taxon>Embryophyta</taxon>
        <taxon>Tracheophyta</taxon>
        <taxon>Spermatophyta</taxon>
        <taxon>Magnoliopsida</taxon>
        <taxon>eudicotyledons</taxon>
        <taxon>Gunneridae</taxon>
        <taxon>Pentapetalae</taxon>
        <taxon>rosids</taxon>
        <taxon>malvids</taxon>
        <taxon>Brassicales</taxon>
        <taxon>Brassicaceae</taxon>
        <taxon>Brassiceae</taxon>
        <taxon>Brassica</taxon>
    </lineage>
</organism>
<accession>A0A3P6GY45</accession>
<sequence length="75" mass="8353">MSDYYPFSSQENDLGLDKAPIVLPPHLVAQALHLNRFSIVGVLVNPEKQSMKGLINQLPYIWGVTDEAVIKFIGD</sequence>
<name>A0A3P6GY45_BRAOL</name>
<gene>
    <name evidence="1" type="ORF">BOLC6T36245H</name>
</gene>
<dbReference type="EMBL" id="LR031880">
    <property type="protein sequence ID" value="VDD60792.1"/>
    <property type="molecule type" value="Genomic_DNA"/>
</dbReference>
<protein>
    <submittedName>
        <fullName evidence="1">Uncharacterized protein</fullName>
    </submittedName>
</protein>
<reference evidence="1" key="1">
    <citation type="submission" date="2018-11" db="EMBL/GenBank/DDBJ databases">
        <authorList>
            <consortium name="Genoscope - CEA"/>
            <person name="William W."/>
        </authorList>
    </citation>
    <scope>NUCLEOTIDE SEQUENCE</scope>
</reference>
<proteinExistence type="predicted"/>